<keyword evidence="2" id="KW-1185">Reference proteome</keyword>
<evidence type="ECO:0000313" key="2">
    <source>
        <dbReference type="Proteomes" id="UP000824596"/>
    </source>
</evidence>
<dbReference type="GeneID" id="68353469"/>
<organism evidence="1 2">
    <name type="scientific">Hirsutella rhossiliensis</name>
    <dbReference type="NCBI Taxonomy" id="111463"/>
    <lineage>
        <taxon>Eukaryota</taxon>
        <taxon>Fungi</taxon>
        <taxon>Dikarya</taxon>
        <taxon>Ascomycota</taxon>
        <taxon>Pezizomycotina</taxon>
        <taxon>Sordariomycetes</taxon>
        <taxon>Hypocreomycetidae</taxon>
        <taxon>Hypocreales</taxon>
        <taxon>Ophiocordycipitaceae</taxon>
        <taxon>Hirsutella</taxon>
    </lineage>
</organism>
<dbReference type="EMBL" id="JAIZPD010000004">
    <property type="protein sequence ID" value="KAH0963912.1"/>
    <property type="molecule type" value="Genomic_DNA"/>
</dbReference>
<accession>A0A9P8N394</accession>
<gene>
    <name evidence="1" type="ORF">HRG_04340</name>
</gene>
<sequence>MPTHKLGLADMPLDVNLQILEELPDVSSLKNAVLAVDSLHRALTARPKSISTQVLRNELPENIWEHAIVSQMLSNGRVETPDLDGIEVADIASYVDAVRVLRDTAPQTRVSPPDALAISRFYCKVSELRALFIEDCAYSQKQQFDPLWKSIHHRPPMLSELNRIEQALYLFQILTRLCKKMTFSETVESGYAARCREKVAELQRCLVMRLMAPWELYQVIAIECYFWRATHGLEGPADIADRFMPDILASGLDLMHEALCLVGGPNVAEFIAPFEERALSRPFHAFSAIVSRGFSKAWTRMKPRRFSTYTSFAADKDKLGYRSWVRVEKEQLKLVGNHQIWTDLLWDRLEALEERLDLWAAALWDACRWPEILVTVQRPEPRLWQGMKHRWSSIRMVFIFVADPWTIKEAFDDAEKEKLDAQLGRSRRI</sequence>
<protein>
    <submittedName>
        <fullName evidence="1">Uncharacterized protein</fullName>
    </submittedName>
</protein>
<dbReference type="Proteomes" id="UP000824596">
    <property type="component" value="Unassembled WGS sequence"/>
</dbReference>
<dbReference type="AlphaFoldDB" id="A0A9P8N394"/>
<reference evidence="1" key="1">
    <citation type="submission" date="2021-09" db="EMBL/GenBank/DDBJ databases">
        <title>A high-quality genome of the endoparasitic fungus Hirsutella rhossiliensis with a comparison of Hirsutella genomes reveals transposable elements contributing to genome size variation.</title>
        <authorList>
            <person name="Lin R."/>
            <person name="Jiao Y."/>
            <person name="Sun X."/>
            <person name="Ling J."/>
            <person name="Xie B."/>
            <person name="Cheng X."/>
        </authorList>
    </citation>
    <scope>NUCLEOTIDE SEQUENCE</scope>
    <source>
        <strain evidence="1">HR02</strain>
    </source>
</reference>
<dbReference type="OrthoDB" id="5304511at2759"/>
<proteinExistence type="predicted"/>
<evidence type="ECO:0000313" key="1">
    <source>
        <dbReference type="EMBL" id="KAH0963912.1"/>
    </source>
</evidence>
<dbReference type="RefSeq" id="XP_044721425.1">
    <property type="nucleotide sequence ID" value="XM_044862811.1"/>
</dbReference>
<name>A0A9P8N394_9HYPO</name>
<comment type="caution">
    <text evidence="1">The sequence shown here is derived from an EMBL/GenBank/DDBJ whole genome shotgun (WGS) entry which is preliminary data.</text>
</comment>